<feature type="compositionally biased region" description="Low complexity" evidence="1">
    <location>
        <begin position="579"/>
        <end position="590"/>
    </location>
</feature>
<dbReference type="Proteomes" id="UP000034291">
    <property type="component" value="Unassembled WGS sequence"/>
</dbReference>
<feature type="compositionally biased region" description="Polar residues" evidence="1">
    <location>
        <begin position="232"/>
        <end position="244"/>
    </location>
</feature>
<gene>
    <name evidence="3" type="ORF">ARAM_000277</name>
</gene>
<dbReference type="EMBL" id="JZBS01000287">
    <property type="protein sequence ID" value="KKK26729.1"/>
    <property type="molecule type" value="Genomic_DNA"/>
</dbReference>
<accession>A0A0F8V4L5</accession>
<feature type="compositionally biased region" description="Polar residues" evidence="1">
    <location>
        <begin position="813"/>
        <end position="826"/>
    </location>
</feature>
<dbReference type="InterPro" id="IPR000095">
    <property type="entry name" value="CRIB_dom"/>
</dbReference>
<feature type="compositionally biased region" description="Low complexity" evidence="1">
    <location>
        <begin position="256"/>
        <end position="266"/>
    </location>
</feature>
<feature type="region of interest" description="Disordered" evidence="1">
    <location>
        <begin position="354"/>
        <end position="486"/>
    </location>
</feature>
<dbReference type="PROSITE" id="PS50108">
    <property type="entry name" value="CRIB"/>
    <property type="match status" value="1"/>
</dbReference>
<feature type="compositionally biased region" description="Pro residues" evidence="1">
    <location>
        <begin position="246"/>
        <end position="255"/>
    </location>
</feature>
<feature type="region of interest" description="Disordered" evidence="1">
    <location>
        <begin position="561"/>
        <end position="594"/>
    </location>
</feature>
<feature type="compositionally biased region" description="Basic and acidic residues" evidence="1">
    <location>
        <begin position="470"/>
        <end position="482"/>
    </location>
</feature>
<protein>
    <recommendedName>
        <fullName evidence="2">CRIB domain-containing protein</fullName>
    </recommendedName>
</protein>
<evidence type="ECO:0000259" key="2">
    <source>
        <dbReference type="PROSITE" id="PS50108"/>
    </source>
</evidence>
<feature type="region of interest" description="Disordered" evidence="1">
    <location>
        <begin position="777"/>
        <end position="826"/>
    </location>
</feature>
<dbReference type="STRING" id="308745.A0A0F8V4L5"/>
<feature type="compositionally biased region" description="Low complexity" evidence="1">
    <location>
        <begin position="290"/>
        <end position="308"/>
    </location>
</feature>
<feature type="compositionally biased region" description="Basic and acidic residues" evidence="1">
    <location>
        <begin position="267"/>
        <end position="276"/>
    </location>
</feature>
<sequence length="826" mass="90832">MHSTHLPVSAARAIAQDLDRPPTRASNTDLPEHSLHMRSRSIALAQTPRRLSVFSGRSRSNTTTSTTPSTTSSRRSPASSMTSNDTASLPPAHEDRTASAAAMRHERQESVTKSLLLRGSRILRRQGSKFNIVATLDEEEELERDKSRFEVFGRHHKSRFNDSHEQMKRLISDPFDFHHLTHTSPAQFHALDQTQQNDLVTEFSAIRASQKPVANLKGIRADDLHFRGFSSEDLTGSETGQDNATPFPPVSPPASPGGSSSISPKQPDNRPRDSRTFENFSRPVPRYPRTEPSASPPRASSPTLASSPEIPEPAPRAIDEILGLTSQPTYPEHVYSTDDEYEHSASLATTLPFEGMFQSSPGHAVTTGPGAEPADPRTRSALTSPSSELEDVPEEEEATHWHDSPPPLQSAEGMQFRTSSGLDSFTFQPVETQPPGNTAPRTHRSIHVAKELSMKFSEALGSPTLPQSRAEQETPVDDKQRPEALPIRRQSSLSRRAIHETIYESWDDDIDYCYEHAAESNSNFDWTRTSLDESRKAAVEVTVTASDLDVASTQSRMMRPLTHPLHLGPSVLSTPELDPSPSRSLPSSRLAVTPSTTGYEGEFVAQRDGDYFQPVSSSVFPGTLAKHMNPDVLYEEYLAADAESDRHFSFCSQGGFQAIEHPVSPRSSFSPISKCNSQESLILSRAASIVRKHRSSVSTASVPELVHSLASSRDFSTTDSMLSVDHAGLVRPDSSSHHHRQTKSLAREIESQVMSRMDHNGSTEFTRLGSSIVLPAHDRTKSTSDGESVPILSRPPLKPEPPMKSTHRRKGRTSYSLFPSPATANP</sequence>
<proteinExistence type="predicted"/>
<keyword evidence="4" id="KW-1185">Reference proteome</keyword>
<feature type="region of interest" description="Disordered" evidence="1">
    <location>
        <begin position="14"/>
        <end position="112"/>
    </location>
</feature>
<feature type="compositionally biased region" description="Polar residues" evidence="1">
    <location>
        <begin position="416"/>
        <end position="440"/>
    </location>
</feature>
<feature type="compositionally biased region" description="Acidic residues" evidence="1">
    <location>
        <begin position="388"/>
        <end position="397"/>
    </location>
</feature>
<dbReference type="AlphaFoldDB" id="A0A0F8V4L5"/>
<feature type="region of interest" description="Disordered" evidence="1">
    <location>
        <begin position="230"/>
        <end position="313"/>
    </location>
</feature>
<feature type="compositionally biased region" description="Low complexity" evidence="1">
    <location>
        <begin position="55"/>
        <end position="83"/>
    </location>
</feature>
<organism evidence="3 4">
    <name type="scientific">Aspergillus rambellii</name>
    <dbReference type="NCBI Taxonomy" id="308745"/>
    <lineage>
        <taxon>Eukaryota</taxon>
        <taxon>Fungi</taxon>
        <taxon>Dikarya</taxon>
        <taxon>Ascomycota</taxon>
        <taxon>Pezizomycotina</taxon>
        <taxon>Eurotiomycetes</taxon>
        <taxon>Eurotiomycetidae</taxon>
        <taxon>Eurotiales</taxon>
        <taxon>Aspergillaceae</taxon>
        <taxon>Aspergillus</taxon>
        <taxon>Aspergillus subgen. Nidulantes</taxon>
    </lineage>
</organism>
<reference evidence="3 4" key="1">
    <citation type="submission" date="2015-02" db="EMBL/GenBank/DDBJ databases">
        <title>Draft Genome Sequences of Two Closely-Related Aflatoxigenic Aspergillus Species Obtained from the Cote d'Ivoire.</title>
        <authorList>
            <person name="Moore G.G."/>
            <person name="Beltz S.B."/>
            <person name="Mack B.M."/>
        </authorList>
    </citation>
    <scope>NUCLEOTIDE SEQUENCE [LARGE SCALE GENOMIC DNA]</scope>
    <source>
        <strain evidence="3 4">SRRC1468</strain>
    </source>
</reference>
<evidence type="ECO:0000313" key="3">
    <source>
        <dbReference type="EMBL" id="KKK26729.1"/>
    </source>
</evidence>
<name>A0A0F8V4L5_9EURO</name>
<feature type="domain" description="CRIB" evidence="2">
    <location>
        <begin position="171"/>
        <end position="184"/>
    </location>
</feature>
<comment type="caution">
    <text evidence="3">The sequence shown here is derived from an EMBL/GenBank/DDBJ whole genome shotgun (WGS) entry which is preliminary data.</text>
</comment>
<evidence type="ECO:0000256" key="1">
    <source>
        <dbReference type="SAM" id="MobiDB-lite"/>
    </source>
</evidence>
<evidence type="ECO:0000313" key="4">
    <source>
        <dbReference type="Proteomes" id="UP000034291"/>
    </source>
</evidence>
<dbReference type="OrthoDB" id="24581at2759"/>
<feature type="compositionally biased region" description="Basic and acidic residues" evidence="1">
    <location>
        <begin position="92"/>
        <end position="110"/>
    </location>
</feature>